<dbReference type="GO" id="GO:0009611">
    <property type="term" value="P:response to wounding"/>
    <property type="evidence" value="ECO:0007669"/>
    <property type="project" value="InterPro"/>
</dbReference>
<protein>
    <submittedName>
        <fullName evidence="5">Proteinase inhibitor I13</fullName>
    </submittedName>
</protein>
<dbReference type="InterPro" id="IPR036354">
    <property type="entry name" value="Prot_inh_pot1_sf"/>
</dbReference>
<feature type="compositionally biased region" description="Polar residues" evidence="4">
    <location>
        <begin position="1"/>
        <end position="10"/>
    </location>
</feature>
<dbReference type="SUPFAM" id="SSF54654">
    <property type="entry name" value="CI-2 family of serine protease inhibitors"/>
    <property type="match status" value="1"/>
</dbReference>
<gene>
    <name evidence="5" type="ORF">BVC80_1835g195</name>
</gene>
<evidence type="ECO:0000256" key="2">
    <source>
        <dbReference type="ARBA" id="ARBA00022690"/>
    </source>
</evidence>
<dbReference type="AlphaFoldDB" id="A0A200R541"/>
<sequence length="87" mass="9743">MAEENQQQQPADEPIHHQGGGGGPKTNWPELVGSSVEEAQKKIKEDMAMVEFQVVPPDHFVTMDFIQRRVRLYLDSSGKIARTPQIG</sequence>
<proteinExistence type="inferred from homology"/>
<dbReference type="Proteomes" id="UP000195402">
    <property type="component" value="Unassembled WGS sequence"/>
</dbReference>
<feature type="region of interest" description="Disordered" evidence="4">
    <location>
        <begin position="1"/>
        <end position="39"/>
    </location>
</feature>
<dbReference type="InParanoid" id="A0A200R541"/>
<keyword evidence="2" id="KW-0646">Protease inhibitor</keyword>
<name>A0A200R541_MACCD</name>
<evidence type="ECO:0000313" key="5">
    <source>
        <dbReference type="EMBL" id="OVA17808.1"/>
    </source>
</evidence>
<keyword evidence="3" id="KW-0722">Serine protease inhibitor</keyword>
<evidence type="ECO:0000313" key="6">
    <source>
        <dbReference type="Proteomes" id="UP000195402"/>
    </source>
</evidence>
<dbReference type="EMBL" id="MVGT01000437">
    <property type="protein sequence ID" value="OVA17808.1"/>
    <property type="molecule type" value="Genomic_DNA"/>
</dbReference>
<keyword evidence="6" id="KW-1185">Reference proteome</keyword>
<accession>A0A200R541</accession>
<evidence type="ECO:0000256" key="1">
    <source>
        <dbReference type="ARBA" id="ARBA00008210"/>
    </source>
</evidence>
<reference evidence="5 6" key="1">
    <citation type="journal article" date="2017" name="Mol. Plant">
        <title>The Genome of Medicinal Plant Macleaya cordata Provides New Insights into Benzylisoquinoline Alkaloids Metabolism.</title>
        <authorList>
            <person name="Liu X."/>
            <person name="Liu Y."/>
            <person name="Huang P."/>
            <person name="Ma Y."/>
            <person name="Qing Z."/>
            <person name="Tang Q."/>
            <person name="Cao H."/>
            <person name="Cheng P."/>
            <person name="Zheng Y."/>
            <person name="Yuan Z."/>
            <person name="Zhou Y."/>
            <person name="Liu J."/>
            <person name="Tang Z."/>
            <person name="Zhuo Y."/>
            <person name="Zhang Y."/>
            <person name="Yu L."/>
            <person name="Huang J."/>
            <person name="Yang P."/>
            <person name="Peng Q."/>
            <person name="Zhang J."/>
            <person name="Jiang W."/>
            <person name="Zhang Z."/>
            <person name="Lin K."/>
            <person name="Ro D.K."/>
            <person name="Chen X."/>
            <person name="Xiong X."/>
            <person name="Shang Y."/>
            <person name="Huang S."/>
            <person name="Zeng J."/>
        </authorList>
    </citation>
    <scope>NUCLEOTIDE SEQUENCE [LARGE SCALE GENOMIC DNA]</scope>
    <source>
        <strain evidence="6">cv. BLH2017</strain>
        <tissue evidence="5">Root</tissue>
    </source>
</reference>
<dbReference type="GO" id="GO:0004867">
    <property type="term" value="F:serine-type endopeptidase inhibitor activity"/>
    <property type="evidence" value="ECO:0007669"/>
    <property type="project" value="UniProtKB-KW"/>
</dbReference>
<dbReference type="Pfam" id="PF00280">
    <property type="entry name" value="potato_inhibit"/>
    <property type="match status" value="1"/>
</dbReference>
<organism evidence="5 6">
    <name type="scientific">Macleaya cordata</name>
    <name type="common">Five-seeded plume-poppy</name>
    <name type="synonym">Bocconia cordata</name>
    <dbReference type="NCBI Taxonomy" id="56857"/>
    <lineage>
        <taxon>Eukaryota</taxon>
        <taxon>Viridiplantae</taxon>
        <taxon>Streptophyta</taxon>
        <taxon>Embryophyta</taxon>
        <taxon>Tracheophyta</taxon>
        <taxon>Spermatophyta</taxon>
        <taxon>Magnoliopsida</taxon>
        <taxon>Ranunculales</taxon>
        <taxon>Papaveraceae</taxon>
        <taxon>Papaveroideae</taxon>
        <taxon>Macleaya</taxon>
    </lineage>
</organism>
<evidence type="ECO:0000256" key="4">
    <source>
        <dbReference type="SAM" id="MobiDB-lite"/>
    </source>
</evidence>
<comment type="similarity">
    <text evidence="1">Belongs to the protease inhibitor I13 (potato type I serine protease inhibitor) family.</text>
</comment>
<dbReference type="PANTHER" id="PTHR33091:SF29">
    <property type="entry name" value="SUBTILISIN INHIBITOR 1"/>
    <property type="match status" value="1"/>
</dbReference>
<dbReference type="InterPro" id="IPR000864">
    <property type="entry name" value="Prot_inh_pot1"/>
</dbReference>
<comment type="caution">
    <text evidence="5">The sequence shown here is derived from an EMBL/GenBank/DDBJ whole genome shotgun (WGS) entry which is preliminary data.</text>
</comment>
<dbReference type="PANTHER" id="PTHR33091">
    <property type="entry name" value="PROTEIN, PUTATIVE, EXPRESSED-RELATED"/>
    <property type="match status" value="1"/>
</dbReference>
<evidence type="ECO:0000256" key="3">
    <source>
        <dbReference type="ARBA" id="ARBA00022900"/>
    </source>
</evidence>
<dbReference type="Gene3D" id="3.30.10.10">
    <property type="entry name" value="Trypsin Inhibitor V, subunit A"/>
    <property type="match status" value="1"/>
</dbReference>
<dbReference type="PROSITE" id="PS00285">
    <property type="entry name" value="POTATO_INHIBITOR"/>
    <property type="match status" value="1"/>
</dbReference>
<dbReference type="OrthoDB" id="10013825at2759"/>
<dbReference type="OMA" id="FVEYSIV"/>